<keyword evidence="1 4" id="KW-0732">Signal</keyword>
<evidence type="ECO:0000256" key="1">
    <source>
        <dbReference type="ARBA" id="ARBA00022729"/>
    </source>
</evidence>
<evidence type="ECO:0000313" key="5">
    <source>
        <dbReference type="EMBL" id="KAG5833877.1"/>
    </source>
</evidence>
<evidence type="ECO:0000256" key="4">
    <source>
        <dbReference type="SAM" id="SignalP"/>
    </source>
</evidence>
<evidence type="ECO:0008006" key="7">
    <source>
        <dbReference type="Google" id="ProtNLM"/>
    </source>
</evidence>
<dbReference type="GO" id="GO:0005783">
    <property type="term" value="C:endoplasmic reticulum"/>
    <property type="evidence" value="ECO:0007669"/>
    <property type="project" value="TreeGrafter"/>
</dbReference>
<evidence type="ECO:0000256" key="3">
    <source>
        <dbReference type="SAM" id="MobiDB-lite"/>
    </source>
</evidence>
<comment type="caution">
    <text evidence="5">The sequence shown here is derived from an EMBL/GenBank/DDBJ whole genome shotgun (WGS) entry which is preliminary data.</text>
</comment>
<evidence type="ECO:0000256" key="2">
    <source>
        <dbReference type="ARBA" id="ARBA00038124"/>
    </source>
</evidence>
<feature type="compositionally biased region" description="Basic and acidic residues" evidence="3">
    <location>
        <begin position="29"/>
        <end position="40"/>
    </location>
</feature>
<sequence length="250" mass="28100">MKAMLHAFSFFLICVLAYYVAVVIQREEKQSPGKHSESPHRSQKASGSAPAPVEEPPLPLRDAERQADVPVGDPAAEEENQQLPSLQGVTTAPDHDADVPDEVPGGQEEENQQPHPLARGWGADIDWVETYEEGLKVAKASQKPLMVIHHLENCPVCKDLKAGFSSHEEIQRMAKEDFIMFNLVHETEDRNLAPDGYYVPRILFIDPAMVIRADIATKSENYRYSYTHNDMQLLMENMKKAKTPPEQSEL</sequence>
<comment type="similarity">
    <text evidence="2">Belongs to the AGR family.</text>
</comment>
<protein>
    <recommendedName>
        <fullName evidence="7">Thioredoxin domain-containing protein</fullName>
    </recommendedName>
</protein>
<accession>A0A9D3RNA6</accession>
<feature type="compositionally biased region" description="Polar residues" evidence="3">
    <location>
        <begin position="81"/>
        <end position="90"/>
    </location>
</feature>
<dbReference type="Gene3D" id="3.40.30.10">
    <property type="entry name" value="Glutaredoxin"/>
    <property type="match status" value="1"/>
</dbReference>
<dbReference type="EMBL" id="JAFIRN010000016">
    <property type="protein sequence ID" value="KAG5833877.1"/>
    <property type="molecule type" value="Genomic_DNA"/>
</dbReference>
<organism evidence="5 6">
    <name type="scientific">Anguilla anguilla</name>
    <name type="common">European freshwater eel</name>
    <name type="synonym">Muraena anguilla</name>
    <dbReference type="NCBI Taxonomy" id="7936"/>
    <lineage>
        <taxon>Eukaryota</taxon>
        <taxon>Metazoa</taxon>
        <taxon>Chordata</taxon>
        <taxon>Craniata</taxon>
        <taxon>Vertebrata</taxon>
        <taxon>Euteleostomi</taxon>
        <taxon>Actinopterygii</taxon>
        <taxon>Neopterygii</taxon>
        <taxon>Teleostei</taxon>
        <taxon>Anguilliformes</taxon>
        <taxon>Anguillidae</taxon>
        <taxon>Anguilla</taxon>
    </lineage>
</organism>
<feature type="region of interest" description="Disordered" evidence="3">
    <location>
        <begin position="29"/>
        <end position="119"/>
    </location>
</feature>
<dbReference type="InterPro" id="IPR051099">
    <property type="entry name" value="AGR/TXD"/>
</dbReference>
<dbReference type="FunFam" id="3.40.30.10:FF:000036">
    <property type="entry name" value="anterior gradient protein 2 homolog"/>
    <property type="match status" value="1"/>
</dbReference>
<keyword evidence="6" id="KW-1185">Reference proteome</keyword>
<dbReference type="InterPro" id="IPR036249">
    <property type="entry name" value="Thioredoxin-like_sf"/>
</dbReference>
<dbReference type="Pfam" id="PF13899">
    <property type="entry name" value="Thioredoxin_7"/>
    <property type="match status" value="1"/>
</dbReference>
<name>A0A9D3RNA6_ANGAN</name>
<dbReference type="SUPFAM" id="SSF52833">
    <property type="entry name" value="Thioredoxin-like"/>
    <property type="match status" value="1"/>
</dbReference>
<reference evidence="5" key="1">
    <citation type="submission" date="2021-01" db="EMBL/GenBank/DDBJ databases">
        <title>A chromosome-scale assembly of European eel, Anguilla anguilla.</title>
        <authorList>
            <person name="Henkel C."/>
            <person name="Jong-Raadsen S.A."/>
            <person name="Dufour S."/>
            <person name="Weltzien F.-A."/>
            <person name="Palstra A.P."/>
            <person name="Pelster B."/>
            <person name="Spaink H.P."/>
            <person name="Van Den Thillart G.E."/>
            <person name="Jansen H."/>
            <person name="Zahm M."/>
            <person name="Klopp C."/>
            <person name="Cedric C."/>
            <person name="Louis A."/>
            <person name="Berthelot C."/>
            <person name="Parey E."/>
            <person name="Roest Crollius H."/>
            <person name="Montfort J."/>
            <person name="Robinson-Rechavi M."/>
            <person name="Bucao C."/>
            <person name="Bouchez O."/>
            <person name="Gislard M."/>
            <person name="Lluch J."/>
            <person name="Milhes M."/>
            <person name="Lampietro C."/>
            <person name="Lopez Roques C."/>
            <person name="Donnadieu C."/>
            <person name="Braasch I."/>
            <person name="Desvignes T."/>
            <person name="Postlethwait J."/>
            <person name="Bobe J."/>
            <person name="Guiguen Y."/>
            <person name="Dirks R."/>
        </authorList>
    </citation>
    <scope>NUCLEOTIDE SEQUENCE</scope>
    <source>
        <strain evidence="5">Tag_6206</strain>
        <tissue evidence="5">Liver</tissue>
    </source>
</reference>
<gene>
    <name evidence="5" type="ORF">ANANG_G00280560</name>
</gene>
<feature type="chain" id="PRO_5039644841" description="Thioredoxin domain-containing protein" evidence="4">
    <location>
        <begin position="18"/>
        <end position="250"/>
    </location>
</feature>
<dbReference type="PANTHER" id="PTHR15337">
    <property type="entry name" value="ANTERIOR GRADIENT PROTEIN-RELATED"/>
    <property type="match status" value="1"/>
</dbReference>
<dbReference type="PANTHER" id="PTHR15337:SF5">
    <property type="entry name" value="ANTERIOR GRADIENT PROTEIN 3"/>
    <property type="match status" value="1"/>
</dbReference>
<dbReference type="AlphaFoldDB" id="A0A9D3RNA6"/>
<evidence type="ECO:0000313" key="6">
    <source>
        <dbReference type="Proteomes" id="UP001044222"/>
    </source>
</evidence>
<proteinExistence type="inferred from homology"/>
<feature type="signal peptide" evidence="4">
    <location>
        <begin position="1"/>
        <end position="17"/>
    </location>
</feature>
<dbReference type="Proteomes" id="UP001044222">
    <property type="component" value="Chromosome 16"/>
</dbReference>